<dbReference type="AlphaFoldDB" id="I2FNE8"/>
<feature type="compositionally biased region" description="Low complexity" evidence="1">
    <location>
        <begin position="96"/>
        <end position="139"/>
    </location>
</feature>
<evidence type="ECO:0000256" key="1">
    <source>
        <dbReference type="SAM" id="MobiDB-lite"/>
    </source>
</evidence>
<feature type="compositionally biased region" description="Low complexity" evidence="1">
    <location>
        <begin position="248"/>
        <end position="260"/>
    </location>
</feature>
<feature type="compositionally biased region" description="Low complexity" evidence="1">
    <location>
        <begin position="766"/>
        <end position="778"/>
    </location>
</feature>
<sequence length="991" mass="105414">MASESAAAATADAARNASEPTQASTASSSTEVSTIPANDRAATAPAPAPAPAPALSSSTTTTTAASTCASRLATSPVQGTTQTILAATASMLPRSTASVSNNGAASTAASSNSSSSSATAKASNRASAGSPRRASSSLAQHSQPILSTVPAPIVHRFRQHQPASQPPFTTAPTALADIDASNPVPSIFGFYSHHGNATIQQTNHQRRDFLTTWPSSQSSFPPSRPQRTLGRWQANRMPAHTSSSFVPQGGRAQRSAQARANPTHSPSINSSADCSLLSPSLPSPHPTFEETTTISFTWTISDLHLLREEVEYSPPPSEGGRSVSAGAGKSDVWTSHPTFGDGKWKLELVRTTRPLTAQPHPDLDSDDNTNASALSLTVEPVAVQDGDGSASAQRDSITILSVYLTSLVLDYTHASVEIPTSIMVGLRPTRSAVGRRGAENGGWLWRRFYDYTFQKEADLFTCHDLPSVSEMLEDANIARDDAVALTIQLGLGPGHARGSPGQLDEISSTRMPIEIDGHHLVPRAVLNSLHGLLDDANTGDVRILVRERGVLMPATSDRAAMSDDGHVDATDPSDTHGRILPYPVGSSCPIASVYVPTDAQPSIEEDPDRIFVRDRVLWAHSSVLKSRSDYFASMLASDFSEGISRSYGVEANGGLAARNVRTLRIPDADFVTTYWFLRYLYTEDIRFADKEDVRSAVLDEEWAKGSDLGHFATRSLSGDASMRAPASKLLVDWTPISQLEDQDDYDTEENDAANTSMSYSINLGQPSSSSVDHSPYSPRLTASNATTSGSLRQRTSASGFCAAISPSIHGHAGSRSSTLSPPASPSGATANPSSATGSASKHHTVDEGARVGASGPRRTLSNASTVARPLAGTHDPHDHPCSDPGPASALSIFKLAHRYHMQELSRLASLHMVATLTPQSAFPMLLATSMYTELHIRIKTYVYQHWHLVSHTQEFERCCDEVSVGMWGADAGKTMRAFVKSLVSPLRAAQS</sequence>
<organism evidence="3 4">
    <name type="scientific">Ustilago hordei</name>
    <name type="common">Barley covered smut fungus</name>
    <dbReference type="NCBI Taxonomy" id="120017"/>
    <lineage>
        <taxon>Eukaryota</taxon>
        <taxon>Fungi</taxon>
        <taxon>Dikarya</taxon>
        <taxon>Basidiomycota</taxon>
        <taxon>Ustilaginomycotina</taxon>
        <taxon>Ustilaginomycetes</taxon>
        <taxon>Ustilaginales</taxon>
        <taxon>Ustilaginaceae</taxon>
        <taxon>Ustilago</taxon>
    </lineage>
</organism>
<feature type="region of interest" description="Disordered" evidence="1">
    <location>
        <begin position="1"/>
        <end position="79"/>
    </location>
</feature>
<dbReference type="STRING" id="1128400.I2FNE8"/>
<name>I2FNE8_USTHO</name>
<dbReference type="EMBL" id="CAGI01000134">
    <property type="protein sequence ID" value="CCF48441.1"/>
    <property type="molecule type" value="Genomic_DNA"/>
</dbReference>
<feature type="domain" description="BTB" evidence="2">
    <location>
        <begin position="597"/>
        <end position="689"/>
    </location>
</feature>
<accession>I2FNE8</accession>
<proteinExistence type="predicted"/>
<feature type="compositionally biased region" description="Low complexity" evidence="1">
    <location>
        <begin position="53"/>
        <end position="75"/>
    </location>
</feature>
<feature type="region of interest" description="Disordered" evidence="1">
    <location>
        <begin position="758"/>
        <end position="791"/>
    </location>
</feature>
<feature type="region of interest" description="Disordered" evidence="1">
    <location>
        <begin position="810"/>
        <end position="862"/>
    </location>
</feature>
<reference evidence="3 4" key="1">
    <citation type="journal article" date="2012" name="Plant Cell">
        <title>Genome comparison of barley and maize smut fungi reveals targeted loss of RNA silencing components and species-specific presence of transposable elements.</title>
        <authorList>
            <person name="Laurie J.D."/>
            <person name="Ali S."/>
            <person name="Linning R."/>
            <person name="Mannhaupt G."/>
            <person name="Wong P."/>
            <person name="Gueldener U."/>
            <person name="Muensterkoetter M."/>
            <person name="Moore R."/>
            <person name="Kahmann R."/>
            <person name="Bakkeren G."/>
            <person name="Schirawski J."/>
        </authorList>
    </citation>
    <scope>NUCLEOTIDE SEQUENCE [LARGE SCALE GENOMIC DNA]</scope>
    <source>
        <strain evidence="4">Uh4875-4</strain>
    </source>
</reference>
<feature type="region of interest" description="Disordered" evidence="1">
    <location>
        <begin position="96"/>
        <end position="145"/>
    </location>
</feature>
<feature type="compositionally biased region" description="Polar residues" evidence="1">
    <location>
        <begin position="262"/>
        <end position="273"/>
    </location>
</feature>
<dbReference type="SUPFAM" id="SSF54695">
    <property type="entry name" value="POZ domain"/>
    <property type="match status" value="1"/>
</dbReference>
<evidence type="ECO:0000259" key="2">
    <source>
        <dbReference type="PROSITE" id="PS50097"/>
    </source>
</evidence>
<dbReference type="PANTHER" id="PTHR24413">
    <property type="entry name" value="SPECKLE-TYPE POZ PROTEIN"/>
    <property type="match status" value="1"/>
</dbReference>
<dbReference type="Proteomes" id="UP000006174">
    <property type="component" value="Unassembled WGS sequence"/>
</dbReference>
<feature type="region of interest" description="Disordered" evidence="1">
    <location>
        <begin position="237"/>
        <end position="288"/>
    </location>
</feature>
<feature type="compositionally biased region" description="Polar residues" evidence="1">
    <location>
        <begin position="780"/>
        <end position="791"/>
    </location>
</feature>
<evidence type="ECO:0000313" key="4">
    <source>
        <dbReference type="Proteomes" id="UP000006174"/>
    </source>
</evidence>
<dbReference type="PROSITE" id="PS50097">
    <property type="entry name" value="BTB"/>
    <property type="match status" value="1"/>
</dbReference>
<evidence type="ECO:0000313" key="3">
    <source>
        <dbReference type="EMBL" id="CCF48441.1"/>
    </source>
</evidence>
<dbReference type="Gene3D" id="3.30.710.10">
    <property type="entry name" value="Potassium Channel Kv1.1, Chain A"/>
    <property type="match status" value="1"/>
</dbReference>
<protein>
    <recommendedName>
        <fullName evidence="2">BTB domain-containing protein</fullName>
    </recommendedName>
</protein>
<gene>
    <name evidence="3" type="ORF">UHOR_08978</name>
</gene>
<dbReference type="InterPro" id="IPR011333">
    <property type="entry name" value="SKP1/BTB/POZ_sf"/>
</dbReference>
<feature type="compositionally biased region" description="Polar residues" evidence="1">
    <location>
        <begin position="814"/>
        <end position="839"/>
    </location>
</feature>
<keyword evidence="4" id="KW-1185">Reference proteome</keyword>
<comment type="caution">
    <text evidence="3">The sequence shown here is derived from an EMBL/GenBank/DDBJ whole genome shotgun (WGS) entry which is preliminary data.</text>
</comment>
<feature type="compositionally biased region" description="Low complexity" evidence="1">
    <location>
        <begin position="1"/>
        <end position="45"/>
    </location>
</feature>
<dbReference type="HOGENOM" id="CLU_011083_0_0_1"/>
<dbReference type="OMA" id="EQCCDEV"/>
<dbReference type="eggNOG" id="ENOG502S002">
    <property type="taxonomic scope" value="Eukaryota"/>
</dbReference>
<dbReference type="InterPro" id="IPR000210">
    <property type="entry name" value="BTB/POZ_dom"/>
</dbReference>